<dbReference type="GO" id="GO:0006383">
    <property type="term" value="P:transcription by RNA polymerase III"/>
    <property type="evidence" value="ECO:0007669"/>
    <property type="project" value="InterPro"/>
</dbReference>
<dbReference type="Pfam" id="PF10419">
    <property type="entry name" value="TFIIIC_sub6"/>
    <property type="match status" value="1"/>
</dbReference>
<dbReference type="InterPro" id="IPR042771">
    <property type="entry name" value="GTF3C6-like"/>
</dbReference>
<dbReference type="PANTHER" id="PTHR21860:SF2">
    <property type="entry name" value="GENERAL TRANSCRIPTION FACTOR 3C POLYPEPTIDE 6"/>
    <property type="match status" value="1"/>
</dbReference>
<gene>
    <name evidence="2" type="ORF">EVAR_33752_1</name>
</gene>
<reference evidence="2 3" key="1">
    <citation type="journal article" date="2019" name="Commun. Biol.">
        <title>The bagworm genome reveals a unique fibroin gene that provides high tensile strength.</title>
        <authorList>
            <person name="Kono N."/>
            <person name="Nakamura H."/>
            <person name="Ohtoshi R."/>
            <person name="Tomita M."/>
            <person name="Numata K."/>
            <person name="Arakawa K."/>
        </authorList>
    </citation>
    <scope>NUCLEOTIDE SEQUENCE [LARGE SCALE GENOMIC DNA]</scope>
</reference>
<dbReference type="GO" id="GO:0000127">
    <property type="term" value="C:transcription factor TFIIIC complex"/>
    <property type="evidence" value="ECO:0007669"/>
    <property type="project" value="TreeGrafter"/>
</dbReference>
<sequence>MSVYDSGSEEELIVYAEMDDNIDIEKYRSVHVLGVDTRNPMMQMDDTFFMAVFGHFTQPHHPAIALLRPPNAAHAAALYRSKFFCKGKYEPSLGTYMFFEEDPDAQSSDPLFDKLPEKCLKYLCKSRKVIKFEQTYVVPKEGMDQELQNCLQEKEENIEIANFPSMQVAIEKFKTEWDPDNVQNSYFDCEQSAESSDTLEDTKQTVQECLANSVRAMLCENGLARTVKYGRKVITSVVGFSFSQLELLSEIEMSKGEQERWGDSELRYGSADITLSVVSGGADERLQTMERQRKPLFL</sequence>
<evidence type="ECO:0000259" key="1">
    <source>
        <dbReference type="Pfam" id="PF10419"/>
    </source>
</evidence>
<evidence type="ECO:0000313" key="3">
    <source>
        <dbReference type="Proteomes" id="UP000299102"/>
    </source>
</evidence>
<protein>
    <recommendedName>
        <fullName evidence="1">Transcription factor TFIIIC triple barrel domain-containing protein</fullName>
    </recommendedName>
</protein>
<name>A0A4C1VSU9_EUMVA</name>
<comment type="caution">
    <text evidence="2">The sequence shown here is derived from an EMBL/GenBank/DDBJ whole genome shotgun (WGS) entry which is preliminary data.</text>
</comment>
<evidence type="ECO:0000313" key="2">
    <source>
        <dbReference type="EMBL" id="GBP41761.1"/>
    </source>
</evidence>
<organism evidence="2 3">
    <name type="scientific">Eumeta variegata</name>
    <name type="common">Bagworm moth</name>
    <name type="synonym">Eumeta japonica</name>
    <dbReference type="NCBI Taxonomy" id="151549"/>
    <lineage>
        <taxon>Eukaryota</taxon>
        <taxon>Metazoa</taxon>
        <taxon>Ecdysozoa</taxon>
        <taxon>Arthropoda</taxon>
        <taxon>Hexapoda</taxon>
        <taxon>Insecta</taxon>
        <taxon>Pterygota</taxon>
        <taxon>Neoptera</taxon>
        <taxon>Endopterygota</taxon>
        <taxon>Lepidoptera</taxon>
        <taxon>Glossata</taxon>
        <taxon>Ditrysia</taxon>
        <taxon>Tineoidea</taxon>
        <taxon>Psychidae</taxon>
        <taxon>Oiketicinae</taxon>
        <taxon>Eumeta</taxon>
    </lineage>
</organism>
<accession>A0A4C1VSU9</accession>
<proteinExistence type="predicted"/>
<dbReference type="Proteomes" id="UP000299102">
    <property type="component" value="Unassembled WGS sequence"/>
</dbReference>
<dbReference type="AlphaFoldDB" id="A0A4C1VSU9"/>
<dbReference type="InterPro" id="IPR019481">
    <property type="entry name" value="TFIIIC_triple_barrel"/>
</dbReference>
<feature type="domain" description="Transcription factor TFIIIC triple barrel" evidence="1">
    <location>
        <begin position="86"/>
        <end position="136"/>
    </location>
</feature>
<keyword evidence="3" id="KW-1185">Reference proteome</keyword>
<dbReference type="OrthoDB" id="1877767at2759"/>
<dbReference type="EMBL" id="BGZK01000405">
    <property type="protein sequence ID" value="GBP41761.1"/>
    <property type="molecule type" value="Genomic_DNA"/>
</dbReference>
<dbReference type="PANTHER" id="PTHR21860">
    <property type="entry name" value="TRANSCRIPTION INITIATION FACTOR IIIC TFIIIC , POLYPEPTIDE 6-RELATED"/>
    <property type="match status" value="1"/>
</dbReference>